<evidence type="ECO:0000313" key="2">
    <source>
        <dbReference type="Proteomes" id="UP000238479"/>
    </source>
</evidence>
<name>A0A2P6P7K8_ROSCH</name>
<dbReference type="Gramene" id="PRQ17882">
    <property type="protein sequence ID" value="PRQ17882"/>
    <property type="gene ID" value="RchiOBHm_Chr7g0199821"/>
</dbReference>
<dbReference type="Proteomes" id="UP000238479">
    <property type="component" value="Chromosome 7"/>
</dbReference>
<comment type="caution">
    <text evidence="1">The sequence shown here is derived from an EMBL/GenBank/DDBJ whole genome shotgun (WGS) entry which is preliminary data.</text>
</comment>
<dbReference type="EMBL" id="PDCK01000045">
    <property type="protein sequence ID" value="PRQ17882.1"/>
    <property type="molecule type" value="Genomic_DNA"/>
</dbReference>
<dbReference type="AlphaFoldDB" id="A0A2P6P7K8"/>
<keyword evidence="2" id="KW-1185">Reference proteome</keyword>
<gene>
    <name evidence="1" type="ORF">RchiOBHm_Chr7g0199821</name>
</gene>
<sequence>MKFPGALKKKKRSSERHVMLVSFMSFWTFHLKMHQSNISVIAFSVIFIKIIQNNTVF</sequence>
<organism evidence="1 2">
    <name type="scientific">Rosa chinensis</name>
    <name type="common">China rose</name>
    <dbReference type="NCBI Taxonomy" id="74649"/>
    <lineage>
        <taxon>Eukaryota</taxon>
        <taxon>Viridiplantae</taxon>
        <taxon>Streptophyta</taxon>
        <taxon>Embryophyta</taxon>
        <taxon>Tracheophyta</taxon>
        <taxon>Spermatophyta</taxon>
        <taxon>Magnoliopsida</taxon>
        <taxon>eudicotyledons</taxon>
        <taxon>Gunneridae</taxon>
        <taxon>Pentapetalae</taxon>
        <taxon>rosids</taxon>
        <taxon>fabids</taxon>
        <taxon>Rosales</taxon>
        <taxon>Rosaceae</taxon>
        <taxon>Rosoideae</taxon>
        <taxon>Rosoideae incertae sedis</taxon>
        <taxon>Rosa</taxon>
    </lineage>
</organism>
<reference evidence="1 2" key="1">
    <citation type="journal article" date="2018" name="Nat. Genet.">
        <title>The Rosa genome provides new insights in the design of modern roses.</title>
        <authorList>
            <person name="Bendahmane M."/>
        </authorList>
    </citation>
    <scope>NUCLEOTIDE SEQUENCE [LARGE SCALE GENOMIC DNA]</scope>
    <source>
        <strain evidence="2">cv. Old Blush</strain>
    </source>
</reference>
<accession>A0A2P6P7K8</accession>
<evidence type="ECO:0000313" key="1">
    <source>
        <dbReference type="EMBL" id="PRQ17882.1"/>
    </source>
</evidence>
<proteinExistence type="predicted"/>
<protein>
    <submittedName>
        <fullName evidence="1">Uncharacterized protein</fullName>
    </submittedName>
</protein>